<dbReference type="STRING" id="225004.SAMN02745152_00425"/>
<dbReference type="EMBL" id="FUXC01000002">
    <property type="protein sequence ID" value="SJZ50924.1"/>
    <property type="molecule type" value="Genomic_DNA"/>
</dbReference>
<dbReference type="InterPro" id="IPR011335">
    <property type="entry name" value="Restrct_endonuc-II-like"/>
</dbReference>
<keyword evidence="3" id="KW-1185">Reference proteome</keyword>
<dbReference type="InterPro" id="IPR007569">
    <property type="entry name" value="DUF559"/>
</dbReference>
<organism evidence="2 3">
    <name type="scientific">Treponema berlinense</name>
    <dbReference type="NCBI Taxonomy" id="225004"/>
    <lineage>
        <taxon>Bacteria</taxon>
        <taxon>Pseudomonadati</taxon>
        <taxon>Spirochaetota</taxon>
        <taxon>Spirochaetia</taxon>
        <taxon>Spirochaetales</taxon>
        <taxon>Treponemataceae</taxon>
        <taxon>Treponema</taxon>
    </lineage>
</organism>
<gene>
    <name evidence="2" type="ORF">SAMN02745152_00425</name>
</gene>
<dbReference type="OrthoDB" id="5500241at2"/>
<protein>
    <recommendedName>
        <fullName evidence="1">DUF559 domain-containing protein</fullName>
    </recommendedName>
</protein>
<reference evidence="2 3" key="1">
    <citation type="submission" date="2017-02" db="EMBL/GenBank/DDBJ databases">
        <authorList>
            <person name="Peterson S.W."/>
        </authorList>
    </citation>
    <scope>NUCLEOTIDE SEQUENCE [LARGE SCALE GENOMIC DNA]</scope>
    <source>
        <strain evidence="2 3">ATCC BAA-909</strain>
    </source>
</reference>
<dbReference type="Pfam" id="PF04480">
    <property type="entry name" value="DUF559"/>
    <property type="match status" value="1"/>
</dbReference>
<evidence type="ECO:0000259" key="1">
    <source>
        <dbReference type="Pfam" id="PF04480"/>
    </source>
</evidence>
<dbReference type="Gene3D" id="3.40.960.10">
    <property type="entry name" value="VSR Endonuclease"/>
    <property type="match status" value="1"/>
</dbReference>
<dbReference type="RefSeq" id="WP_159443469.1">
    <property type="nucleotide sequence ID" value="NZ_FUXC01000002.1"/>
</dbReference>
<proteinExistence type="predicted"/>
<evidence type="ECO:0000313" key="3">
    <source>
        <dbReference type="Proteomes" id="UP000190395"/>
    </source>
</evidence>
<sequence length="294" mass="34290">MKVKIDVESNKNEPSKIDGYKLSLQLSNDVSVAKILTESEMKFLLKDITQALGYTPIIEKFGCTVEEAKEIKEKIDKDRDCKDCTLKMEECYRCCNVCESPLERDLLKALVKSDIQVELQLRLNKDGEISHFPEPVLPEKILTIPDFYIETENKKICVYTDGHTYHERTEYQAVRDRSIDRELQNLGYEVLRFTTSEIKNDIQKVVASIKKTMGILEKNDFDDAEKRPDEQTEIDEGTCIRCGVKIAYDCDRPFCLSCWKKWTIFDKSKEKYCHKCGKEMDFIDYKHPICRKCL</sequence>
<dbReference type="GeneID" id="303366695"/>
<dbReference type="Proteomes" id="UP000190395">
    <property type="component" value="Unassembled WGS sequence"/>
</dbReference>
<evidence type="ECO:0000313" key="2">
    <source>
        <dbReference type="EMBL" id="SJZ50924.1"/>
    </source>
</evidence>
<feature type="domain" description="DUF559" evidence="1">
    <location>
        <begin position="146"/>
        <end position="212"/>
    </location>
</feature>
<accession>A0A1T4L8D3</accession>
<dbReference type="SUPFAM" id="SSF52980">
    <property type="entry name" value="Restriction endonuclease-like"/>
    <property type="match status" value="1"/>
</dbReference>
<name>A0A1T4L8D3_9SPIR</name>
<dbReference type="AlphaFoldDB" id="A0A1T4L8D3"/>